<proteinExistence type="predicted"/>
<dbReference type="Pfam" id="PF01541">
    <property type="entry name" value="GIY-YIG"/>
    <property type="match status" value="1"/>
</dbReference>
<sequence>MPRKPGCYLFKNCYNNIIYIGKAKNLFSRIKSYFYLKNHNSKTSNLIQEICDVEYIITHNEVEAFILEANLIKKHIPKYNFKLLDDKNYAYIEITNEKHPRLKISYYKKFLKN</sequence>
<gene>
    <name evidence="7" type="ORF">H7685_02385</name>
</gene>
<keyword evidence="5" id="KW-0234">DNA repair</keyword>
<organism evidence="7">
    <name type="scientific">Candidatus Phytoplasma australasiaticum subsp. australasiaticum</name>
    <dbReference type="NCBI Taxonomy" id="2832407"/>
    <lineage>
        <taxon>Bacteria</taxon>
        <taxon>Bacillati</taxon>
        <taxon>Mycoplasmatota</taxon>
        <taxon>Mollicutes</taxon>
        <taxon>Acholeplasmatales</taxon>
        <taxon>Acholeplasmataceae</taxon>
        <taxon>Candidatus Phytoplasma</taxon>
        <taxon>16SrII (Peanut WB group)</taxon>
        <taxon>Candidatus Phytoplasma australasiaticum</taxon>
    </lineage>
</organism>
<dbReference type="SMART" id="SM00465">
    <property type="entry name" value="GIYc"/>
    <property type="match status" value="1"/>
</dbReference>
<keyword evidence="4" id="KW-0267">Excision nuclease</keyword>
<dbReference type="SUPFAM" id="SSF82771">
    <property type="entry name" value="GIY-YIG endonuclease"/>
    <property type="match status" value="1"/>
</dbReference>
<reference evidence="7" key="1">
    <citation type="submission" date="2020-08" db="EMBL/GenBank/DDBJ databases">
        <title>Phytoplasma sp. strain PR08 associated with Phyllody Disease of Parthenium hysterophorus.</title>
        <authorList>
            <person name="Kirdat K."/>
            <person name="Tiwarekar B."/>
            <person name="Yadav A."/>
        </authorList>
    </citation>
    <scope>NUCLEOTIDE SEQUENCE [LARGE SCALE GENOMIC DNA]</scope>
    <source>
        <strain evidence="7">PR08</strain>
    </source>
</reference>
<evidence type="ECO:0000256" key="4">
    <source>
        <dbReference type="ARBA" id="ARBA00022881"/>
    </source>
</evidence>
<evidence type="ECO:0000256" key="5">
    <source>
        <dbReference type="ARBA" id="ARBA00023204"/>
    </source>
</evidence>
<dbReference type="GO" id="GO:0006289">
    <property type="term" value="P:nucleotide-excision repair"/>
    <property type="evidence" value="ECO:0007669"/>
    <property type="project" value="InterPro"/>
</dbReference>
<dbReference type="PANTHER" id="PTHR30562">
    <property type="entry name" value="UVRC/OXIDOREDUCTASE"/>
    <property type="match status" value="1"/>
</dbReference>
<keyword evidence="2" id="KW-0227">DNA damage</keyword>
<dbReference type="GO" id="GO:0009380">
    <property type="term" value="C:excinuclease repair complex"/>
    <property type="evidence" value="ECO:0007669"/>
    <property type="project" value="TreeGrafter"/>
</dbReference>
<dbReference type="InterPro" id="IPR000305">
    <property type="entry name" value="GIY-YIG_endonuc"/>
</dbReference>
<dbReference type="EMBL" id="CP060385">
    <property type="protein sequence ID" value="QOX89310.1"/>
    <property type="molecule type" value="Genomic_DNA"/>
</dbReference>
<evidence type="ECO:0000313" key="7">
    <source>
        <dbReference type="EMBL" id="QOX89310.1"/>
    </source>
</evidence>
<evidence type="ECO:0000256" key="1">
    <source>
        <dbReference type="ARBA" id="ARBA00022490"/>
    </source>
</evidence>
<accession>A0A7S7FZ90</accession>
<dbReference type="InterPro" id="IPR050066">
    <property type="entry name" value="UvrABC_protein_C"/>
</dbReference>
<name>A0A7S7FZ90_9MOLU</name>
<dbReference type="Gene3D" id="3.40.1440.10">
    <property type="entry name" value="GIY-YIG endonuclease"/>
    <property type="match status" value="1"/>
</dbReference>
<evidence type="ECO:0000256" key="3">
    <source>
        <dbReference type="ARBA" id="ARBA00022769"/>
    </source>
</evidence>
<protein>
    <submittedName>
        <fullName evidence="7">GIY-YIG nuclease family protein</fullName>
    </submittedName>
</protein>
<dbReference type="InterPro" id="IPR035901">
    <property type="entry name" value="GIY-YIG_endonuc_sf"/>
</dbReference>
<feature type="domain" description="GIY-YIG" evidence="6">
    <location>
        <begin position="3"/>
        <end position="81"/>
    </location>
</feature>
<evidence type="ECO:0000256" key="2">
    <source>
        <dbReference type="ARBA" id="ARBA00022763"/>
    </source>
</evidence>
<dbReference type="PROSITE" id="PS50164">
    <property type="entry name" value="GIY_YIG"/>
    <property type="match status" value="1"/>
</dbReference>
<dbReference type="FunFam" id="3.40.1440.10:FF:000001">
    <property type="entry name" value="UvrABC system protein C"/>
    <property type="match status" value="1"/>
</dbReference>
<dbReference type="AlphaFoldDB" id="A0A7S7FZ90"/>
<evidence type="ECO:0000259" key="6">
    <source>
        <dbReference type="PROSITE" id="PS50164"/>
    </source>
</evidence>
<dbReference type="CDD" id="cd10434">
    <property type="entry name" value="GIY-YIG_UvrC_Cho"/>
    <property type="match status" value="1"/>
</dbReference>
<keyword evidence="1" id="KW-0963">Cytoplasm</keyword>
<keyword evidence="3" id="KW-0228">DNA excision</keyword>
<dbReference type="PANTHER" id="PTHR30562:SF1">
    <property type="entry name" value="UVRABC SYSTEM PROTEIN C"/>
    <property type="match status" value="1"/>
</dbReference>
<dbReference type="GO" id="GO:0004518">
    <property type="term" value="F:nuclease activity"/>
    <property type="evidence" value="ECO:0007669"/>
    <property type="project" value="UniProtKB-KW"/>
</dbReference>
<dbReference type="InterPro" id="IPR047296">
    <property type="entry name" value="GIY-YIG_UvrC_Cho"/>
</dbReference>